<accession>A0A0A8YLK8</accession>
<dbReference type="AlphaFoldDB" id="A0A0A8YLK8"/>
<evidence type="ECO:0000313" key="1">
    <source>
        <dbReference type="EMBL" id="JAD23497.1"/>
    </source>
</evidence>
<proteinExistence type="predicted"/>
<name>A0A0A8YLK8_ARUDO</name>
<dbReference type="EMBL" id="GBRH01274398">
    <property type="protein sequence ID" value="JAD23497.1"/>
    <property type="molecule type" value="Transcribed_RNA"/>
</dbReference>
<protein>
    <submittedName>
        <fullName evidence="1">Uncharacterized protein</fullName>
    </submittedName>
</protein>
<sequence length="19" mass="2199">MTSINQYFTGNKSMQFVCV</sequence>
<organism evidence="1">
    <name type="scientific">Arundo donax</name>
    <name type="common">Giant reed</name>
    <name type="synonym">Donax arundinaceus</name>
    <dbReference type="NCBI Taxonomy" id="35708"/>
    <lineage>
        <taxon>Eukaryota</taxon>
        <taxon>Viridiplantae</taxon>
        <taxon>Streptophyta</taxon>
        <taxon>Embryophyta</taxon>
        <taxon>Tracheophyta</taxon>
        <taxon>Spermatophyta</taxon>
        <taxon>Magnoliopsida</taxon>
        <taxon>Liliopsida</taxon>
        <taxon>Poales</taxon>
        <taxon>Poaceae</taxon>
        <taxon>PACMAD clade</taxon>
        <taxon>Arundinoideae</taxon>
        <taxon>Arundineae</taxon>
        <taxon>Arundo</taxon>
    </lineage>
</organism>
<reference evidence="1" key="1">
    <citation type="submission" date="2014-09" db="EMBL/GenBank/DDBJ databases">
        <authorList>
            <person name="Magalhaes I.L.F."/>
            <person name="Oliveira U."/>
            <person name="Santos F.R."/>
            <person name="Vidigal T.H.D.A."/>
            <person name="Brescovit A.D."/>
            <person name="Santos A.J."/>
        </authorList>
    </citation>
    <scope>NUCLEOTIDE SEQUENCE</scope>
    <source>
        <tissue evidence="1">Shoot tissue taken approximately 20 cm above the soil surface</tissue>
    </source>
</reference>
<reference evidence="1" key="2">
    <citation type="journal article" date="2015" name="Data Brief">
        <title>Shoot transcriptome of the giant reed, Arundo donax.</title>
        <authorList>
            <person name="Barrero R.A."/>
            <person name="Guerrero F.D."/>
            <person name="Moolhuijzen P."/>
            <person name="Goolsby J.A."/>
            <person name="Tidwell J."/>
            <person name="Bellgard S.E."/>
            <person name="Bellgard M.I."/>
        </authorList>
    </citation>
    <scope>NUCLEOTIDE SEQUENCE</scope>
    <source>
        <tissue evidence="1">Shoot tissue taken approximately 20 cm above the soil surface</tissue>
    </source>
</reference>